<organism evidence="3 4">
    <name type="scientific">Arthrobacter crystallopoietes BAB-32</name>
    <dbReference type="NCBI Taxonomy" id="1246476"/>
    <lineage>
        <taxon>Bacteria</taxon>
        <taxon>Bacillati</taxon>
        <taxon>Actinomycetota</taxon>
        <taxon>Actinomycetes</taxon>
        <taxon>Micrococcales</taxon>
        <taxon>Micrococcaceae</taxon>
        <taxon>Crystallibacter</taxon>
    </lineage>
</organism>
<feature type="domain" description="SAF" evidence="2">
    <location>
        <begin position="37"/>
        <end position="99"/>
    </location>
</feature>
<feature type="signal peptide" evidence="1">
    <location>
        <begin position="1"/>
        <end position="28"/>
    </location>
</feature>
<dbReference type="CDD" id="cd11614">
    <property type="entry name" value="SAF_CpaB_FlgA_like"/>
    <property type="match status" value="1"/>
</dbReference>
<dbReference type="SMART" id="SM00858">
    <property type="entry name" value="SAF"/>
    <property type="match status" value="1"/>
</dbReference>
<evidence type="ECO:0000313" key="3">
    <source>
        <dbReference type="EMBL" id="EMY35457.1"/>
    </source>
</evidence>
<feature type="chain" id="PRO_5004112185" description="SAF domain-containing protein" evidence="1">
    <location>
        <begin position="29"/>
        <end position="208"/>
    </location>
</feature>
<evidence type="ECO:0000259" key="2">
    <source>
        <dbReference type="SMART" id="SM00858"/>
    </source>
</evidence>
<dbReference type="Pfam" id="PF08666">
    <property type="entry name" value="SAF"/>
    <property type="match status" value="1"/>
</dbReference>
<name>N1V5T4_9MICC</name>
<protein>
    <recommendedName>
        <fullName evidence="2">SAF domain-containing protein</fullName>
    </recommendedName>
</protein>
<proteinExistence type="predicted"/>
<dbReference type="InterPro" id="IPR031571">
    <property type="entry name" value="RcpC_dom"/>
</dbReference>
<sequence>MLRRIVRRHYRFLAAACFCAAAGVGVHALTPDPVHTVPVLTAAADLPAGTLLGDADLQVVDVPAFAVPPGASAAATDLSGQRLATALRRGSPVLDTSVIGPGLLAGAPPGTAAVPVRPADKSTVQLVAPGQLVDIVLSTGNGYEDPEETTVLADGVPVLWKADSSGTDAGLLGPQESDGLVVVAASPSEAAALASASSRGKVFLVLVG</sequence>
<reference evidence="3 4" key="1">
    <citation type="journal article" date="2013" name="Genome Announc.">
        <title>Draft Genome Sequence of Arthrobacter crystallopoietes Strain BAB-32, Revealing Genes for Bioremediation.</title>
        <authorList>
            <person name="Joshi M.N."/>
            <person name="Pandit A.S."/>
            <person name="Sharma A."/>
            <person name="Pandya R.V."/>
            <person name="Desai S.M."/>
            <person name="Saxena A.K."/>
            <person name="Bagatharia S.B."/>
        </authorList>
    </citation>
    <scope>NUCLEOTIDE SEQUENCE [LARGE SCALE GENOMIC DNA]</scope>
    <source>
        <strain evidence="3 4">BAB-32</strain>
    </source>
</reference>
<dbReference type="EMBL" id="ANPE02000072">
    <property type="protein sequence ID" value="EMY35457.1"/>
    <property type="molecule type" value="Genomic_DNA"/>
</dbReference>
<dbReference type="Pfam" id="PF16976">
    <property type="entry name" value="RcpC"/>
    <property type="match status" value="1"/>
</dbReference>
<evidence type="ECO:0000313" key="4">
    <source>
        <dbReference type="Proteomes" id="UP000010729"/>
    </source>
</evidence>
<dbReference type="InterPro" id="IPR017592">
    <property type="entry name" value="Pilus_assmbl_Flp-typ_CpaB"/>
</dbReference>
<dbReference type="NCBIfam" id="TIGR03177">
    <property type="entry name" value="pilus_cpaB"/>
    <property type="match status" value="1"/>
</dbReference>
<dbReference type="AlphaFoldDB" id="N1V5T4"/>
<evidence type="ECO:0000256" key="1">
    <source>
        <dbReference type="SAM" id="SignalP"/>
    </source>
</evidence>
<gene>
    <name evidence="3" type="ORF">D477_004052</name>
</gene>
<accession>N1V5T4</accession>
<dbReference type="Proteomes" id="UP000010729">
    <property type="component" value="Unassembled WGS sequence"/>
</dbReference>
<keyword evidence="4" id="KW-1185">Reference proteome</keyword>
<comment type="caution">
    <text evidence="3">The sequence shown here is derived from an EMBL/GenBank/DDBJ whole genome shotgun (WGS) entry which is preliminary data.</text>
</comment>
<dbReference type="InterPro" id="IPR013974">
    <property type="entry name" value="SAF"/>
</dbReference>
<keyword evidence="1" id="KW-0732">Signal</keyword>